<organism evidence="2 3">
    <name type="scientific">Nocardioides bigeumensis</name>
    <dbReference type="NCBI Taxonomy" id="433657"/>
    <lineage>
        <taxon>Bacteria</taxon>
        <taxon>Bacillati</taxon>
        <taxon>Actinomycetota</taxon>
        <taxon>Actinomycetes</taxon>
        <taxon>Propionibacteriales</taxon>
        <taxon>Nocardioidaceae</taxon>
        <taxon>Nocardioides</taxon>
    </lineage>
</organism>
<name>A0ABP5JY04_9ACTN</name>
<dbReference type="RefSeq" id="WP_344303681.1">
    <property type="nucleotide sequence ID" value="NZ_BAAAQQ010000011.1"/>
</dbReference>
<dbReference type="Proteomes" id="UP001500575">
    <property type="component" value="Unassembled WGS sequence"/>
</dbReference>
<evidence type="ECO:0008006" key="4">
    <source>
        <dbReference type="Google" id="ProtNLM"/>
    </source>
</evidence>
<evidence type="ECO:0000313" key="2">
    <source>
        <dbReference type="EMBL" id="GAA2124452.1"/>
    </source>
</evidence>
<evidence type="ECO:0000256" key="1">
    <source>
        <dbReference type="SAM" id="MobiDB-lite"/>
    </source>
</evidence>
<feature type="region of interest" description="Disordered" evidence="1">
    <location>
        <begin position="1"/>
        <end position="23"/>
    </location>
</feature>
<keyword evidence="3" id="KW-1185">Reference proteome</keyword>
<sequence>MSHDDPNVEPSFEPNVEPSFEPDLERDLETEAILGKALAAPREVPPEWRVAAQAAFTWRTVDEELLALVHDSAADGVAAVRGDAEARTLAFSGGGLTLEVELADRRIQGQLDGDAASPGMDATGEVTFEHVDGRTRSATTDETGFFTLAGEDHGLVRFAVRTAGTRLVTEWIVL</sequence>
<evidence type="ECO:0000313" key="3">
    <source>
        <dbReference type="Proteomes" id="UP001500575"/>
    </source>
</evidence>
<proteinExistence type="predicted"/>
<gene>
    <name evidence="2" type="ORF">GCM10009843_21200</name>
</gene>
<reference evidence="3" key="1">
    <citation type="journal article" date="2019" name="Int. J. Syst. Evol. Microbiol.">
        <title>The Global Catalogue of Microorganisms (GCM) 10K type strain sequencing project: providing services to taxonomists for standard genome sequencing and annotation.</title>
        <authorList>
            <consortium name="The Broad Institute Genomics Platform"/>
            <consortium name="The Broad Institute Genome Sequencing Center for Infectious Disease"/>
            <person name="Wu L."/>
            <person name="Ma J."/>
        </authorList>
    </citation>
    <scope>NUCLEOTIDE SEQUENCE [LARGE SCALE GENOMIC DNA]</scope>
    <source>
        <strain evidence="3">JCM 16021</strain>
    </source>
</reference>
<accession>A0ABP5JY04</accession>
<dbReference type="EMBL" id="BAAAQQ010000011">
    <property type="protein sequence ID" value="GAA2124452.1"/>
    <property type="molecule type" value="Genomic_DNA"/>
</dbReference>
<protein>
    <recommendedName>
        <fullName evidence="4">Carboxypeptidase regulatory-like domain-containing protein</fullName>
    </recommendedName>
</protein>
<comment type="caution">
    <text evidence="2">The sequence shown here is derived from an EMBL/GenBank/DDBJ whole genome shotgun (WGS) entry which is preliminary data.</text>
</comment>